<dbReference type="RefSeq" id="WP_079481665.1">
    <property type="nucleotide sequence ID" value="NZ_CBML010000001.1"/>
</dbReference>
<dbReference type="STRING" id="1351755.CCH01_24290"/>
<evidence type="ECO:0000259" key="8">
    <source>
        <dbReference type="SMART" id="SM00881"/>
    </source>
</evidence>
<dbReference type="InterPro" id="IPR036291">
    <property type="entry name" value="NAD(P)-bd_dom_sf"/>
</dbReference>
<evidence type="ECO:0000313" key="10">
    <source>
        <dbReference type="Proteomes" id="UP000190476"/>
    </source>
</evidence>
<dbReference type="NCBIfam" id="NF003989">
    <property type="entry name" value="PRK05472.1-3"/>
    <property type="match status" value="1"/>
</dbReference>
<dbReference type="Gene3D" id="1.10.10.10">
    <property type="entry name" value="Winged helix-like DNA-binding domain superfamily/Winged helix DNA-binding domain"/>
    <property type="match status" value="1"/>
</dbReference>
<keyword evidence="3 7" id="KW-0805">Transcription regulation</keyword>
<dbReference type="GO" id="GO:0003677">
    <property type="term" value="F:DNA binding"/>
    <property type="evidence" value="ECO:0007669"/>
    <property type="project" value="UniProtKB-UniRule"/>
</dbReference>
<dbReference type="Proteomes" id="UP000190476">
    <property type="component" value="Chromosome I"/>
</dbReference>
<feature type="binding site" evidence="7">
    <location>
        <begin position="91"/>
        <end position="96"/>
    </location>
    <ligand>
        <name>NAD(+)</name>
        <dbReference type="ChEBI" id="CHEBI:57540"/>
    </ligand>
</feature>
<dbReference type="InterPro" id="IPR003781">
    <property type="entry name" value="CoA-bd"/>
</dbReference>
<dbReference type="HAMAP" id="MF_01131">
    <property type="entry name" value="Rex"/>
    <property type="match status" value="1"/>
</dbReference>
<dbReference type="NCBIfam" id="NF003990">
    <property type="entry name" value="PRK05472.1-4"/>
    <property type="match status" value="1"/>
</dbReference>
<comment type="subcellular location">
    <subcellularLocation>
        <location evidence="7">Cytoplasm</location>
    </subcellularLocation>
</comment>
<proteinExistence type="inferred from homology"/>
<dbReference type="EMBL" id="LT799839">
    <property type="protein sequence ID" value="SLK22496.1"/>
    <property type="molecule type" value="Genomic_DNA"/>
</dbReference>
<reference evidence="10" key="1">
    <citation type="submission" date="2017-03" db="EMBL/GenBank/DDBJ databases">
        <authorList>
            <person name="Falquet L."/>
            <person name="Falquet L."/>
        </authorList>
    </citation>
    <scope>NUCLEOTIDE SEQUENCE [LARGE SCALE GENOMIC DNA]</scope>
</reference>
<dbReference type="NCBIfam" id="NF003993">
    <property type="entry name" value="PRK05472.2-2"/>
    <property type="match status" value="1"/>
</dbReference>
<dbReference type="InterPro" id="IPR058236">
    <property type="entry name" value="Rex_actinobacterial-type"/>
</dbReference>
<dbReference type="Gene3D" id="3.40.50.720">
    <property type="entry name" value="NAD(P)-binding Rossmann-like Domain"/>
    <property type="match status" value="1"/>
</dbReference>
<keyword evidence="1 7" id="KW-0963">Cytoplasm</keyword>
<name>A0A1U6JQB1_9CLOT</name>
<dbReference type="NCBIfam" id="NF003994">
    <property type="entry name" value="PRK05472.2-3"/>
    <property type="match status" value="1"/>
</dbReference>
<dbReference type="GO" id="GO:0045892">
    <property type="term" value="P:negative regulation of DNA-templated transcription"/>
    <property type="evidence" value="ECO:0007669"/>
    <property type="project" value="InterPro"/>
</dbReference>
<dbReference type="OrthoDB" id="9784760at2"/>
<feature type="DNA-binding region" description="H-T-H motif" evidence="7">
    <location>
        <begin position="17"/>
        <end position="56"/>
    </location>
</feature>
<keyword evidence="5 7" id="KW-0238">DNA-binding</keyword>
<evidence type="ECO:0000256" key="6">
    <source>
        <dbReference type="ARBA" id="ARBA00023163"/>
    </source>
</evidence>
<dbReference type="NCBIfam" id="NF003996">
    <property type="entry name" value="PRK05472.2-5"/>
    <property type="match status" value="1"/>
</dbReference>
<comment type="function">
    <text evidence="7">Modulates transcription in response to changes in cellular NADH/NAD(+) redox state.</text>
</comment>
<gene>
    <name evidence="7" type="primary">rex</name>
    <name evidence="9" type="ORF">CCH01_24290</name>
</gene>
<keyword evidence="4 7" id="KW-0520">NAD</keyword>
<comment type="similarity">
    <text evidence="7">Belongs to the transcriptional regulatory Rex family.</text>
</comment>
<protein>
    <recommendedName>
        <fullName evidence="7">Redox-sensing transcriptional repressor Rex</fullName>
    </recommendedName>
</protein>
<dbReference type="GO" id="GO:0051775">
    <property type="term" value="P:response to redox state"/>
    <property type="evidence" value="ECO:0007669"/>
    <property type="project" value="InterPro"/>
</dbReference>
<comment type="subunit">
    <text evidence="7">Homodimer.</text>
</comment>
<organism evidence="9 10">
    <name type="scientific">Clostridium chauvoei JF4335</name>
    <dbReference type="NCBI Taxonomy" id="1351755"/>
    <lineage>
        <taxon>Bacteria</taxon>
        <taxon>Bacillati</taxon>
        <taxon>Bacillota</taxon>
        <taxon>Clostridia</taxon>
        <taxon>Eubacteriales</taxon>
        <taxon>Clostridiaceae</taxon>
        <taxon>Clostridium</taxon>
    </lineage>
</organism>
<dbReference type="SUPFAM" id="SSF46785">
    <property type="entry name" value="Winged helix' DNA-binding domain"/>
    <property type="match status" value="1"/>
</dbReference>
<feature type="domain" description="CoA-binding" evidence="8">
    <location>
        <begin position="80"/>
        <end position="181"/>
    </location>
</feature>
<dbReference type="InterPro" id="IPR036388">
    <property type="entry name" value="WH-like_DNA-bd_sf"/>
</dbReference>
<keyword evidence="6 7" id="KW-0804">Transcription</keyword>
<dbReference type="GO" id="GO:0003700">
    <property type="term" value="F:DNA-binding transcription factor activity"/>
    <property type="evidence" value="ECO:0007669"/>
    <property type="project" value="UniProtKB-UniRule"/>
</dbReference>
<dbReference type="Pfam" id="PF06971">
    <property type="entry name" value="Put_DNA-bind_N"/>
    <property type="match status" value="1"/>
</dbReference>
<dbReference type="Pfam" id="PF02629">
    <property type="entry name" value="CoA_binding"/>
    <property type="match status" value="1"/>
</dbReference>
<dbReference type="SMART" id="SM00881">
    <property type="entry name" value="CoA_binding"/>
    <property type="match status" value="1"/>
</dbReference>
<dbReference type="PANTHER" id="PTHR35786">
    <property type="entry name" value="REDOX-SENSING TRANSCRIPTIONAL REPRESSOR REX"/>
    <property type="match status" value="1"/>
</dbReference>
<dbReference type="GO" id="GO:0005737">
    <property type="term" value="C:cytoplasm"/>
    <property type="evidence" value="ECO:0007669"/>
    <property type="project" value="UniProtKB-SubCell"/>
</dbReference>
<evidence type="ECO:0000256" key="5">
    <source>
        <dbReference type="ARBA" id="ARBA00023125"/>
    </source>
</evidence>
<dbReference type="AlphaFoldDB" id="A0A1U6JQB1"/>
<evidence type="ECO:0000256" key="3">
    <source>
        <dbReference type="ARBA" id="ARBA00023015"/>
    </source>
</evidence>
<evidence type="ECO:0000256" key="1">
    <source>
        <dbReference type="ARBA" id="ARBA00022490"/>
    </source>
</evidence>
<dbReference type="NCBIfam" id="NF003995">
    <property type="entry name" value="PRK05472.2-4"/>
    <property type="match status" value="1"/>
</dbReference>
<dbReference type="SUPFAM" id="SSF51735">
    <property type="entry name" value="NAD(P)-binding Rossmann-fold domains"/>
    <property type="match status" value="1"/>
</dbReference>
<dbReference type="InterPro" id="IPR009718">
    <property type="entry name" value="Rex_DNA-bd_C_dom"/>
</dbReference>
<dbReference type="GeneID" id="66302738"/>
<keyword evidence="10" id="KW-1185">Reference proteome</keyword>
<dbReference type="InterPro" id="IPR036390">
    <property type="entry name" value="WH_DNA-bd_sf"/>
</dbReference>
<evidence type="ECO:0000256" key="4">
    <source>
        <dbReference type="ARBA" id="ARBA00023027"/>
    </source>
</evidence>
<evidence type="ECO:0000256" key="2">
    <source>
        <dbReference type="ARBA" id="ARBA00022491"/>
    </source>
</evidence>
<dbReference type="InterPro" id="IPR022876">
    <property type="entry name" value="Tscrpt_rep_Rex"/>
</dbReference>
<dbReference type="PANTHER" id="PTHR35786:SF1">
    <property type="entry name" value="REDOX-SENSING TRANSCRIPTIONAL REPRESSOR REX 1"/>
    <property type="match status" value="1"/>
</dbReference>
<sequence>MEKKKNISMAVIKRLPKYHRYLQELMRNDVDRISSKELGEKIGFTASQIRQDLNCFGDFGQQGYGYNVRDLYKQISMILGLNKEYKTLIVGAGNIGQAVANYSRFSELGLNLRGIFDANPKLIGLRMRSIEIQDIDYLESFLKNDSIDIGMICVPRINAQKVCDVLVQGGVKGIWNFAPVDLVVPEDVIVENVHLSESLLTLIYLLHKDDKEDEKKIEDGQDK</sequence>
<evidence type="ECO:0000313" key="9">
    <source>
        <dbReference type="EMBL" id="SLK22496.1"/>
    </source>
</evidence>
<evidence type="ECO:0000256" key="7">
    <source>
        <dbReference type="HAMAP-Rule" id="MF_01131"/>
    </source>
</evidence>
<keyword evidence="2 7" id="KW-0678">Repressor</keyword>
<accession>A0A1U6JQB1</accession>